<feature type="domain" description="OmpA-like" evidence="6">
    <location>
        <begin position="269"/>
        <end position="385"/>
    </location>
</feature>
<dbReference type="InterPro" id="IPR036737">
    <property type="entry name" value="OmpA-like_sf"/>
</dbReference>
<dbReference type="SUPFAM" id="SSF103088">
    <property type="entry name" value="OmpA-like"/>
    <property type="match status" value="1"/>
</dbReference>
<dbReference type="Pfam" id="PF00691">
    <property type="entry name" value="OmpA"/>
    <property type="match status" value="1"/>
</dbReference>
<dbReference type="InterPro" id="IPR050330">
    <property type="entry name" value="Bact_OuterMem_StrucFunc"/>
</dbReference>
<dbReference type="RefSeq" id="WP_248824738.1">
    <property type="nucleotide sequence ID" value="NZ_JALKFT010000010.1"/>
</dbReference>
<dbReference type="PRINTS" id="PR01023">
    <property type="entry name" value="NAFLGMOTY"/>
</dbReference>
<name>A0ABT0JY60_9ACTN</name>
<organism evidence="7 8">
    <name type="scientific">Frankia umida</name>
    <dbReference type="NCBI Taxonomy" id="573489"/>
    <lineage>
        <taxon>Bacteria</taxon>
        <taxon>Bacillati</taxon>
        <taxon>Actinomycetota</taxon>
        <taxon>Actinomycetes</taxon>
        <taxon>Frankiales</taxon>
        <taxon>Frankiaceae</taxon>
        <taxon>Frankia</taxon>
    </lineage>
</organism>
<evidence type="ECO:0000313" key="7">
    <source>
        <dbReference type="EMBL" id="MCK9876478.1"/>
    </source>
</evidence>
<reference evidence="7 8" key="1">
    <citation type="submission" date="2022-04" db="EMBL/GenBank/DDBJ databases">
        <title>Genome diversity in the genus Frankia.</title>
        <authorList>
            <person name="Carlos-Shanley C."/>
            <person name="Hahn D."/>
        </authorList>
    </citation>
    <scope>NUCLEOTIDE SEQUENCE [LARGE SCALE GENOMIC DNA]</scope>
    <source>
        <strain evidence="7 8">Ag45/Mut15</strain>
    </source>
</reference>
<protein>
    <submittedName>
        <fullName evidence="7">OmpA family protein</fullName>
    </submittedName>
</protein>
<evidence type="ECO:0000259" key="6">
    <source>
        <dbReference type="PROSITE" id="PS51123"/>
    </source>
</evidence>
<dbReference type="PROSITE" id="PS51123">
    <property type="entry name" value="OMPA_2"/>
    <property type="match status" value="1"/>
</dbReference>
<evidence type="ECO:0000256" key="3">
    <source>
        <dbReference type="ARBA" id="ARBA00023237"/>
    </source>
</evidence>
<dbReference type="InterPro" id="IPR006664">
    <property type="entry name" value="OMP_bac"/>
</dbReference>
<keyword evidence="2 4" id="KW-0472">Membrane</keyword>
<dbReference type="Proteomes" id="UP001201873">
    <property type="component" value="Unassembled WGS sequence"/>
</dbReference>
<feature type="compositionally biased region" description="Gly residues" evidence="5">
    <location>
        <begin position="243"/>
        <end position="259"/>
    </location>
</feature>
<keyword evidence="3" id="KW-0998">Cell outer membrane</keyword>
<accession>A0ABT0JY60</accession>
<dbReference type="EMBL" id="JALKFT010000010">
    <property type="protein sequence ID" value="MCK9876478.1"/>
    <property type="molecule type" value="Genomic_DNA"/>
</dbReference>
<dbReference type="Gene3D" id="3.30.1330.60">
    <property type="entry name" value="OmpA-like domain"/>
    <property type="match status" value="1"/>
</dbReference>
<dbReference type="PRINTS" id="PR01021">
    <property type="entry name" value="OMPADOMAIN"/>
</dbReference>
<evidence type="ECO:0000256" key="5">
    <source>
        <dbReference type="SAM" id="MobiDB-lite"/>
    </source>
</evidence>
<evidence type="ECO:0000313" key="8">
    <source>
        <dbReference type="Proteomes" id="UP001201873"/>
    </source>
</evidence>
<sequence length="385" mass="38019">MTQSLAARMNRPRPIAFAVSLLLAWLLLALIAFALRRGPIQDDLSTRASAAVRAVGGVHAQVRIEGREAVVTGRFPNAAAAEQARASAAVSGTTSARLGADVVIATEPARPLVLAVTGGVLTVTATVADRESRDALLAAVADAAGKAGKAEVRGRITLDPRVGEPSLGAVPALAAAVQGVSGDHAVTLLGSTVELTGRVADPAAGRRLEATSLDAARASVPGVTVQNHLAIPAAAAKPSTGSPAGGGAASSGGVGSGGAAGDGATEVLGAVRAALGEGGVTFPVSGATLSPAVRVRLDRVADVLRGGDLTVLVAGHTDATGPSTVNQALSVQRAEAVADYLAGRGVPRERLRAAGFGALEPVGDNGTRAGRAANRRVQIAAAPTS</sequence>
<dbReference type="PANTHER" id="PTHR30329:SF21">
    <property type="entry name" value="LIPOPROTEIN YIAD-RELATED"/>
    <property type="match status" value="1"/>
</dbReference>
<comment type="subcellular location">
    <subcellularLocation>
        <location evidence="1">Cell outer membrane</location>
    </subcellularLocation>
</comment>
<feature type="region of interest" description="Disordered" evidence="5">
    <location>
        <begin position="236"/>
        <end position="259"/>
    </location>
</feature>
<dbReference type="Gene3D" id="3.40.1520.20">
    <property type="match status" value="1"/>
</dbReference>
<evidence type="ECO:0000256" key="2">
    <source>
        <dbReference type="ARBA" id="ARBA00023136"/>
    </source>
</evidence>
<gene>
    <name evidence="7" type="ORF">MXD59_11955</name>
</gene>
<dbReference type="CDD" id="cd07185">
    <property type="entry name" value="OmpA_C-like"/>
    <property type="match status" value="1"/>
</dbReference>
<dbReference type="PANTHER" id="PTHR30329">
    <property type="entry name" value="STATOR ELEMENT OF FLAGELLAR MOTOR COMPLEX"/>
    <property type="match status" value="1"/>
</dbReference>
<evidence type="ECO:0000256" key="1">
    <source>
        <dbReference type="ARBA" id="ARBA00004442"/>
    </source>
</evidence>
<keyword evidence="8" id="KW-1185">Reference proteome</keyword>
<proteinExistence type="predicted"/>
<comment type="caution">
    <text evidence="7">The sequence shown here is derived from an EMBL/GenBank/DDBJ whole genome shotgun (WGS) entry which is preliminary data.</text>
</comment>
<dbReference type="InterPro" id="IPR006665">
    <property type="entry name" value="OmpA-like"/>
</dbReference>
<evidence type="ECO:0000256" key="4">
    <source>
        <dbReference type="PROSITE-ProRule" id="PRU00473"/>
    </source>
</evidence>